<dbReference type="OrthoDB" id="278697at2"/>
<dbReference type="EMBL" id="LNZA01000001">
    <property type="protein sequence ID" value="KTD73778.1"/>
    <property type="molecule type" value="Genomic_DNA"/>
</dbReference>
<evidence type="ECO:0000313" key="1">
    <source>
        <dbReference type="EMBL" id="KTD73778.1"/>
    </source>
</evidence>
<organism evidence="1 2">
    <name type="scientific">Legionella tucsonensis</name>
    <dbReference type="NCBI Taxonomy" id="40335"/>
    <lineage>
        <taxon>Bacteria</taxon>
        <taxon>Pseudomonadati</taxon>
        <taxon>Pseudomonadota</taxon>
        <taxon>Gammaproteobacteria</taxon>
        <taxon>Legionellales</taxon>
        <taxon>Legionellaceae</taxon>
        <taxon>Legionella</taxon>
    </lineage>
</organism>
<dbReference type="RefSeq" id="WP_058520779.1">
    <property type="nucleotide sequence ID" value="NZ_CAAAIP010000008.1"/>
</dbReference>
<accession>A0A0W0ZXA7</accession>
<sequence>MAAHSLSAVLKYKNNHVIRRYEKDYPHNRLSGDAAFIELMKFFWLAQQHKNAKKINPDNKELKFICAIYPEMSEIDDMWHTFLLFTKDYMSFCKIYFDDYVHHVPNVEEEAINEAQFKDDLTKYLSFIYDVLGEEAIINWFE</sequence>
<dbReference type="PATRIC" id="fig|40335.7.peg.1724"/>
<reference evidence="1 2" key="1">
    <citation type="submission" date="2015-11" db="EMBL/GenBank/DDBJ databases">
        <title>Genomic analysis of 38 Legionella species identifies large and diverse effector repertoires.</title>
        <authorList>
            <person name="Burstein D."/>
            <person name="Amaro F."/>
            <person name="Zusman T."/>
            <person name="Lifshitz Z."/>
            <person name="Cohen O."/>
            <person name="Gilbert J.A."/>
            <person name="Pupko T."/>
            <person name="Shuman H.A."/>
            <person name="Segal G."/>
        </authorList>
    </citation>
    <scope>NUCLEOTIDE SEQUENCE [LARGE SCALE GENOMIC DNA]</scope>
    <source>
        <strain evidence="1 2">ATCC 49180</strain>
    </source>
</reference>
<comment type="caution">
    <text evidence="1">The sequence shown here is derived from an EMBL/GenBank/DDBJ whole genome shotgun (WGS) entry which is preliminary data.</text>
</comment>
<dbReference type="Proteomes" id="UP000054693">
    <property type="component" value="Unassembled WGS sequence"/>
</dbReference>
<name>A0A0W0ZXA7_9GAMM</name>
<protein>
    <submittedName>
        <fullName evidence="1">Uncharacterized protein</fullName>
    </submittedName>
</protein>
<dbReference type="AlphaFoldDB" id="A0A0W0ZXA7"/>
<gene>
    <name evidence="1" type="ORF">Ltuc_1625</name>
</gene>
<keyword evidence="2" id="KW-1185">Reference proteome</keyword>
<evidence type="ECO:0000313" key="2">
    <source>
        <dbReference type="Proteomes" id="UP000054693"/>
    </source>
</evidence>
<proteinExistence type="predicted"/>